<protein>
    <recommendedName>
        <fullName evidence="4">Secreted protein</fullName>
    </recommendedName>
</protein>
<reference evidence="2 3" key="1">
    <citation type="submission" date="2024-10" db="EMBL/GenBank/DDBJ databases">
        <title>The Natural Products Discovery Center: Release of the First 8490 Sequenced Strains for Exploring Actinobacteria Biosynthetic Diversity.</title>
        <authorList>
            <person name="Kalkreuter E."/>
            <person name="Kautsar S.A."/>
            <person name="Yang D."/>
            <person name="Bader C.D."/>
            <person name="Teijaro C.N."/>
            <person name="Fluegel L."/>
            <person name="Davis C.M."/>
            <person name="Simpson J.R."/>
            <person name="Lauterbach L."/>
            <person name="Steele A.D."/>
            <person name="Gui C."/>
            <person name="Meng S."/>
            <person name="Li G."/>
            <person name="Viehrig K."/>
            <person name="Ye F."/>
            <person name="Su P."/>
            <person name="Kiefer A.F."/>
            <person name="Nichols A."/>
            <person name="Cepeda A.J."/>
            <person name="Yan W."/>
            <person name="Fan B."/>
            <person name="Jiang Y."/>
            <person name="Adhikari A."/>
            <person name="Zheng C.-J."/>
            <person name="Schuster L."/>
            <person name="Cowan T.M."/>
            <person name="Smanski M.J."/>
            <person name="Chevrette M.G."/>
            <person name="De Carvalho L.P.S."/>
            <person name="Shen B."/>
        </authorList>
    </citation>
    <scope>NUCLEOTIDE SEQUENCE [LARGE SCALE GENOMIC DNA]</scope>
    <source>
        <strain evidence="2 3">NPDC051599</strain>
    </source>
</reference>
<comment type="caution">
    <text evidence="2">The sequence shown here is derived from an EMBL/GenBank/DDBJ whole genome shotgun (WGS) entry which is preliminary data.</text>
</comment>
<keyword evidence="3" id="KW-1185">Reference proteome</keyword>
<sequence>MNTRGHTRTLKFTAVLAMVVLALTGFSTGRHGHRGSSGSGGGCSSSSQDHDSSSSSNSSSSSGGGSYGSGSDDDSYGGSTADSYGSSGGSSGGSSYRRRPTYRSTPTASGSGKALMDGRARLISCATSTRPYATVEISNPNNREAEFEAWVMFYDAQGSQLLMNSSTVTVPAKGKANTEVKLGKRYLTSVDHCAAELEAEVR</sequence>
<evidence type="ECO:0000256" key="1">
    <source>
        <dbReference type="SAM" id="MobiDB-lite"/>
    </source>
</evidence>
<feature type="compositionally biased region" description="Low complexity" evidence="1">
    <location>
        <begin position="76"/>
        <end position="85"/>
    </location>
</feature>
<proteinExistence type="predicted"/>
<dbReference type="EMBL" id="JBITDC010000006">
    <property type="protein sequence ID" value="MFI5676677.1"/>
    <property type="molecule type" value="Genomic_DNA"/>
</dbReference>
<accession>A0ABW7Y2T6</accession>
<dbReference type="RefSeq" id="WP_398657389.1">
    <property type="nucleotide sequence ID" value="NZ_JBITDC010000006.1"/>
</dbReference>
<organism evidence="2 3">
    <name type="scientific">Streptomyces cellulosae</name>
    <dbReference type="NCBI Taxonomy" id="1968"/>
    <lineage>
        <taxon>Bacteria</taxon>
        <taxon>Bacillati</taxon>
        <taxon>Actinomycetota</taxon>
        <taxon>Actinomycetes</taxon>
        <taxon>Kitasatosporales</taxon>
        <taxon>Streptomycetaceae</taxon>
        <taxon>Streptomyces</taxon>
    </lineage>
</organism>
<evidence type="ECO:0000313" key="3">
    <source>
        <dbReference type="Proteomes" id="UP001612415"/>
    </source>
</evidence>
<dbReference type="Proteomes" id="UP001612415">
    <property type="component" value="Unassembled WGS sequence"/>
</dbReference>
<gene>
    <name evidence="2" type="ORF">ACIA8P_18695</name>
</gene>
<name>A0ABW7Y2T6_STRCE</name>
<evidence type="ECO:0000313" key="2">
    <source>
        <dbReference type="EMBL" id="MFI5676677.1"/>
    </source>
</evidence>
<feature type="region of interest" description="Disordered" evidence="1">
    <location>
        <begin position="29"/>
        <end position="113"/>
    </location>
</feature>
<evidence type="ECO:0008006" key="4">
    <source>
        <dbReference type="Google" id="ProtNLM"/>
    </source>
</evidence>